<accession>A0ABY3K5Q2</accession>
<name>A0ABY3K5Q2_9SPIR</name>
<proteinExistence type="predicted"/>
<comment type="caution">
    <text evidence="1">The sequence shown here is derived from an EMBL/GenBank/DDBJ whole genome shotgun (WGS) entry which is preliminary data.</text>
</comment>
<dbReference type="RefSeq" id="WP_147748744.1">
    <property type="nucleotide sequence ID" value="NZ_SAXZ01000015.1"/>
</dbReference>
<dbReference type="EMBL" id="SAXZ01000015">
    <property type="protein sequence ID" value="TXJ30567.1"/>
    <property type="molecule type" value="Genomic_DNA"/>
</dbReference>
<evidence type="ECO:0000313" key="2">
    <source>
        <dbReference type="Proteomes" id="UP000322659"/>
    </source>
</evidence>
<gene>
    <name evidence="1" type="ORF">EPJ71_11500</name>
</gene>
<dbReference type="Proteomes" id="UP000322659">
    <property type="component" value="Unassembled WGS sequence"/>
</dbReference>
<evidence type="ECO:0000313" key="1">
    <source>
        <dbReference type="EMBL" id="TXJ30567.1"/>
    </source>
</evidence>
<sequence>MAEFTTILSNSIKKNTDIQSYNSLDFEITSTTNKDAPRIATWTIKFNTSVSIMNIQFCLI</sequence>
<protein>
    <submittedName>
        <fullName evidence="1">Uncharacterized protein</fullName>
    </submittedName>
</protein>
<reference evidence="1 2" key="1">
    <citation type="journal article" date="1992" name="Lakartidningen">
        <title>[Penicillin V and not amoxicillin is the first choice preparation in acute otitis].</title>
        <authorList>
            <person name="Kamme C."/>
            <person name="Lundgren K."/>
            <person name="Prellner K."/>
        </authorList>
    </citation>
    <scope>NUCLEOTIDE SEQUENCE [LARGE SCALE GENOMIC DNA]</scope>
    <source>
        <strain evidence="1 2">PC5099IV</strain>
    </source>
</reference>
<organism evidence="1 2">
    <name type="scientific">Brachyspira aalborgi</name>
    <dbReference type="NCBI Taxonomy" id="29522"/>
    <lineage>
        <taxon>Bacteria</taxon>
        <taxon>Pseudomonadati</taxon>
        <taxon>Spirochaetota</taxon>
        <taxon>Spirochaetia</taxon>
        <taxon>Brachyspirales</taxon>
        <taxon>Brachyspiraceae</taxon>
        <taxon>Brachyspira</taxon>
    </lineage>
</organism>
<keyword evidence="2" id="KW-1185">Reference proteome</keyword>